<feature type="transmembrane region" description="Helical" evidence="2">
    <location>
        <begin position="113"/>
        <end position="132"/>
    </location>
</feature>
<keyword evidence="2" id="KW-1133">Transmembrane helix</keyword>
<gene>
    <name evidence="4" type="ORF">C5L23_000892</name>
</gene>
<proteinExistence type="predicted"/>
<dbReference type="PANTHER" id="PTHR46558">
    <property type="entry name" value="TRACRIPTIONAL REGULATORY PROTEIN-RELATED-RELATED"/>
    <property type="match status" value="1"/>
</dbReference>
<dbReference type="Pfam" id="PF01381">
    <property type="entry name" value="HTH_3"/>
    <property type="match status" value="1"/>
</dbReference>
<name>A0A4R5NAC4_9LACO</name>
<dbReference type="EMBL" id="PUFI01000005">
    <property type="protein sequence ID" value="TDG69430.1"/>
    <property type="molecule type" value="Genomic_DNA"/>
</dbReference>
<dbReference type="SMART" id="SM00530">
    <property type="entry name" value="HTH_XRE"/>
    <property type="match status" value="1"/>
</dbReference>
<keyword evidence="5" id="KW-1185">Reference proteome</keyword>
<keyword evidence="2" id="KW-0472">Membrane</keyword>
<feature type="domain" description="HTH cro/C1-type" evidence="3">
    <location>
        <begin position="9"/>
        <end position="63"/>
    </location>
</feature>
<reference evidence="4 5" key="1">
    <citation type="journal article" date="2019" name="Appl. Microbiol. Biotechnol.">
        <title>Uncovering carbohydrate metabolism through a genotype-phenotype association study of 56 lactic acid bacteria genomes.</title>
        <authorList>
            <person name="Buron-Moles G."/>
            <person name="Chailyan A."/>
            <person name="Dolejs I."/>
            <person name="Forster J."/>
            <person name="Miks M.H."/>
        </authorList>
    </citation>
    <scope>NUCLEOTIDE SEQUENCE [LARGE SCALE GENOMIC DNA]</scope>
    <source>
        <strain evidence="4 5">ATCC 700006</strain>
    </source>
</reference>
<accession>A0A4R5NAC4</accession>
<dbReference type="PROSITE" id="PS50943">
    <property type="entry name" value="HTH_CROC1"/>
    <property type="match status" value="1"/>
</dbReference>
<evidence type="ECO:0000313" key="4">
    <source>
        <dbReference type="EMBL" id="TDG69430.1"/>
    </source>
</evidence>
<dbReference type="Gene3D" id="1.10.260.40">
    <property type="entry name" value="lambda repressor-like DNA-binding domains"/>
    <property type="match status" value="1"/>
</dbReference>
<dbReference type="STRING" id="907931.GCA_000165675_00385"/>
<dbReference type="Proteomes" id="UP000295681">
    <property type="component" value="Unassembled WGS sequence"/>
</dbReference>
<dbReference type="SUPFAM" id="SSF47413">
    <property type="entry name" value="lambda repressor-like DNA-binding domains"/>
    <property type="match status" value="1"/>
</dbReference>
<dbReference type="AlphaFoldDB" id="A0A4R5NAC4"/>
<evidence type="ECO:0000256" key="1">
    <source>
        <dbReference type="ARBA" id="ARBA00023125"/>
    </source>
</evidence>
<keyword evidence="2" id="KW-0812">Transmembrane</keyword>
<organism evidence="4 5">
    <name type="scientific">Leuconostoc fallax</name>
    <dbReference type="NCBI Taxonomy" id="1251"/>
    <lineage>
        <taxon>Bacteria</taxon>
        <taxon>Bacillati</taxon>
        <taxon>Bacillota</taxon>
        <taxon>Bacilli</taxon>
        <taxon>Lactobacillales</taxon>
        <taxon>Lactobacillaceae</taxon>
        <taxon>Leuconostoc</taxon>
    </lineage>
</organism>
<evidence type="ECO:0000259" key="3">
    <source>
        <dbReference type="PROSITE" id="PS50943"/>
    </source>
</evidence>
<dbReference type="RefSeq" id="WP_010008488.1">
    <property type="nucleotide sequence ID" value="NZ_PUFI01000005.1"/>
</dbReference>
<protein>
    <recommendedName>
        <fullName evidence="3">HTH cro/C1-type domain-containing protein</fullName>
    </recommendedName>
</protein>
<evidence type="ECO:0000256" key="2">
    <source>
        <dbReference type="SAM" id="Phobius"/>
    </source>
</evidence>
<sequence>MKIIFSKNLLSLRKEAGISQEELASKLFVTRQTISKWELGEVTPDLGKIQLIAEYFNTPVEELLFGQEINKNTSKTKDKVNQLFEEDDTDKDWHQKHQWREWQYKPINNGWEFLARYYWILCALAGMIWWFSRN</sequence>
<keyword evidence="1" id="KW-0238">DNA-binding</keyword>
<dbReference type="GO" id="GO:0003677">
    <property type="term" value="F:DNA binding"/>
    <property type="evidence" value="ECO:0007669"/>
    <property type="project" value="UniProtKB-KW"/>
</dbReference>
<dbReference type="InterPro" id="IPR010982">
    <property type="entry name" value="Lambda_DNA-bd_dom_sf"/>
</dbReference>
<dbReference type="InterPro" id="IPR001387">
    <property type="entry name" value="Cro/C1-type_HTH"/>
</dbReference>
<comment type="caution">
    <text evidence="4">The sequence shown here is derived from an EMBL/GenBank/DDBJ whole genome shotgun (WGS) entry which is preliminary data.</text>
</comment>
<dbReference type="PANTHER" id="PTHR46558:SF13">
    <property type="entry name" value="HTH-TYPE TRANSCRIPTIONAL REGULATOR IMMR"/>
    <property type="match status" value="1"/>
</dbReference>
<dbReference type="CDD" id="cd00093">
    <property type="entry name" value="HTH_XRE"/>
    <property type="match status" value="1"/>
</dbReference>
<evidence type="ECO:0000313" key="5">
    <source>
        <dbReference type="Proteomes" id="UP000295681"/>
    </source>
</evidence>